<accession>A0A4C1Y8L2</accession>
<reference evidence="1 2" key="1">
    <citation type="journal article" date="2019" name="Commun. Biol.">
        <title>The bagworm genome reveals a unique fibroin gene that provides high tensile strength.</title>
        <authorList>
            <person name="Kono N."/>
            <person name="Nakamura H."/>
            <person name="Ohtoshi R."/>
            <person name="Tomita M."/>
            <person name="Numata K."/>
            <person name="Arakawa K."/>
        </authorList>
    </citation>
    <scope>NUCLEOTIDE SEQUENCE [LARGE SCALE GENOMIC DNA]</scope>
</reference>
<proteinExistence type="predicted"/>
<comment type="caution">
    <text evidence="1">The sequence shown here is derived from an EMBL/GenBank/DDBJ whole genome shotgun (WGS) entry which is preliminary data.</text>
</comment>
<dbReference type="EMBL" id="BGZK01001084">
    <property type="protein sequence ID" value="GBP70745.1"/>
    <property type="molecule type" value="Genomic_DNA"/>
</dbReference>
<organism evidence="1 2">
    <name type="scientific">Eumeta variegata</name>
    <name type="common">Bagworm moth</name>
    <name type="synonym">Eumeta japonica</name>
    <dbReference type="NCBI Taxonomy" id="151549"/>
    <lineage>
        <taxon>Eukaryota</taxon>
        <taxon>Metazoa</taxon>
        <taxon>Ecdysozoa</taxon>
        <taxon>Arthropoda</taxon>
        <taxon>Hexapoda</taxon>
        <taxon>Insecta</taxon>
        <taxon>Pterygota</taxon>
        <taxon>Neoptera</taxon>
        <taxon>Endopterygota</taxon>
        <taxon>Lepidoptera</taxon>
        <taxon>Glossata</taxon>
        <taxon>Ditrysia</taxon>
        <taxon>Tineoidea</taxon>
        <taxon>Psychidae</taxon>
        <taxon>Oiketicinae</taxon>
        <taxon>Eumeta</taxon>
    </lineage>
</organism>
<sequence>MTYVRKLPDMEEDGRKWALSLSGRIFRIQQFQPGRVPTKRIERTRTEVENETGVKTEWRIGTRIKSVTETEIKDGTGTRIERENQIGIGSKVFAYI</sequence>
<evidence type="ECO:0000313" key="2">
    <source>
        <dbReference type="Proteomes" id="UP000299102"/>
    </source>
</evidence>
<gene>
    <name evidence="1" type="ORF">EVAR_51044_1</name>
</gene>
<dbReference type="Proteomes" id="UP000299102">
    <property type="component" value="Unassembled WGS sequence"/>
</dbReference>
<keyword evidence="2" id="KW-1185">Reference proteome</keyword>
<evidence type="ECO:0000313" key="1">
    <source>
        <dbReference type="EMBL" id="GBP70745.1"/>
    </source>
</evidence>
<protein>
    <submittedName>
        <fullName evidence="1">Uncharacterized protein</fullName>
    </submittedName>
</protein>
<name>A0A4C1Y8L2_EUMVA</name>
<dbReference type="AlphaFoldDB" id="A0A4C1Y8L2"/>